<sequence>MANKLGPAWSLPVIAAALAPPRSSTESRWAAAGPTGATLEEHLRDHVANRDWGAVLAVLQTEWVTQLLADPQGLRTAIESLPVDILQQAPGWVIARSYLDRLVGPAEKLTTSYRHPPITGTPRTLMDVLVVLTSKIADRRATGRMAAAAAGAAEARALLAESDDEAIDGLHPLLPDLHYQWGMAWEYAEDLDRAALEYTDSFNAAVLAGHRFIQAAAAGSVAWVHALAGRNIQARHWLRRVPDPTGEWWEDRASITARFARTHLLLDELREQEAGVELAKVDLAASPERWPAQKYLAAITEKDPSRSFDVVTQIDSNRPATDSRPENEGQAPIVAVARSILLTRVGDFTGSRNAIRQLTDAADTGGFGSQLGLLWDVGAALLTEDHSRVAREAAMLIQSSFGTPRILIGALALRAAAARRTGDTETASNAFELASQHARRHRLYLSLTLIPRTDLAELLALHPGSIPDHLHEDLLSNAVSDGAHDPFRRLSAREREVATTAVRYQSIAEIAAALFVSTNTIKTQLRSIYRKVGINSLEELRTVTVSGRATA</sequence>
<evidence type="ECO:0000313" key="6">
    <source>
        <dbReference type="Proteomes" id="UP000198891"/>
    </source>
</evidence>
<dbReference type="Proteomes" id="UP000198891">
    <property type="component" value="Unassembled WGS sequence"/>
</dbReference>
<evidence type="ECO:0000256" key="1">
    <source>
        <dbReference type="ARBA" id="ARBA00023015"/>
    </source>
</evidence>
<organism evidence="5 6">
    <name type="scientific">Herbiconiux ginsengi</name>
    <dbReference type="NCBI Taxonomy" id="381665"/>
    <lineage>
        <taxon>Bacteria</taxon>
        <taxon>Bacillati</taxon>
        <taxon>Actinomycetota</taxon>
        <taxon>Actinomycetes</taxon>
        <taxon>Micrococcales</taxon>
        <taxon>Microbacteriaceae</taxon>
        <taxon>Herbiconiux</taxon>
    </lineage>
</organism>
<dbReference type="GO" id="GO:0003677">
    <property type="term" value="F:DNA binding"/>
    <property type="evidence" value="ECO:0007669"/>
    <property type="project" value="UniProtKB-KW"/>
</dbReference>
<evidence type="ECO:0000259" key="4">
    <source>
        <dbReference type="PROSITE" id="PS50043"/>
    </source>
</evidence>
<dbReference type="CDD" id="cd06170">
    <property type="entry name" value="LuxR_C_like"/>
    <property type="match status" value="1"/>
</dbReference>
<dbReference type="OrthoDB" id="3172507at2"/>
<dbReference type="Gene3D" id="1.10.10.10">
    <property type="entry name" value="Winged helix-like DNA-binding domain superfamily/Winged helix DNA-binding domain"/>
    <property type="match status" value="1"/>
</dbReference>
<dbReference type="RefSeq" id="WP_092550863.1">
    <property type="nucleotide sequence ID" value="NZ_FNPZ01000001.1"/>
</dbReference>
<dbReference type="AlphaFoldDB" id="A0A1H3MQ05"/>
<keyword evidence="6" id="KW-1185">Reference proteome</keyword>
<dbReference type="PANTHER" id="PTHR44688:SF16">
    <property type="entry name" value="DNA-BINDING TRANSCRIPTIONAL ACTIVATOR DEVR_DOSR"/>
    <property type="match status" value="1"/>
</dbReference>
<dbReference type="STRING" id="381665.SAMN05216554_1512"/>
<evidence type="ECO:0000256" key="2">
    <source>
        <dbReference type="ARBA" id="ARBA00023125"/>
    </source>
</evidence>
<dbReference type="InterPro" id="IPR016032">
    <property type="entry name" value="Sig_transdc_resp-reg_C-effctor"/>
</dbReference>
<protein>
    <submittedName>
        <fullName evidence="5">Regulatory protein, luxR family</fullName>
    </submittedName>
</protein>
<accession>A0A1H3MQ05</accession>
<proteinExistence type="predicted"/>
<keyword evidence="2" id="KW-0238">DNA-binding</keyword>
<evidence type="ECO:0000256" key="3">
    <source>
        <dbReference type="ARBA" id="ARBA00023163"/>
    </source>
</evidence>
<dbReference type="SMART" id="SM00421">
    <property type="entry name" value="HTH_LUXR"/>
    <property type="match status" value="1"/>
</dbReference>
<dbReference type="Pfam" id="PF00196">
    <property type="entry name" value="GerE"/>
    <property type="match status" value="1"/>
</dbReference>
<dbReference type="GO" id="GO:0006355">
    <property type="term" value="P:regulation of DNA-templated transcription"/>
    <property type="evidence" value="ECO:0007669"/>
    <property type="project" value="InterPro"/>
</dbReference>
<dbReference type="SUPFAM" id="SSF46894">
    <property type="entry name" value="C-terminal effector domain of the bipartite response regulators"/>
    <property type="match status" value="1"/>
</dbReference>
<evidence type="ECO:0000313" key="5">
    <source>
        <dbReference type="EMBL" id="SDY78563.1"/>
    </source>
</evidence>
<name>A0A1H3MQ05_9MICO</name>
<feature type="domain" description="HTH luxR-type" evidence="4">
    <location>
        <begin position="483"/>
        <end position="548"/>
    </location>
</feature>
<dbReference type="EMBL" id="FNPZ01000001">
    <property type="protein sequence ID" value="SDY78563.1"/>
    <property type="molecule type" value="Genomic_DNA"/>
</dbReference>
<gene>
    <name evidence="5" type="ORF">SAMN05216554_1512</name>
</gene>
<dbReference type="PANTHER" id="PTHR44688">
    <property type="entry name" value="DNA-BINDING TRANSCRIPTIONAL ACTIVATOR DEVR_DOSR"/>
    <property type="match status" value="1"/>
</dbReference>
<keyword evidence="1" id="KW-0805">Transcription regulation</keyword>
<keyword evidence="3" id="KW-0804">Transcription</keyword>
<reference evidence="5 6" key="1">
    <citation type="submission" date="2016-10" db="EMBL/GenBank/DDBJ databases">
        <authorList>
            <person name="de Groot N.N."/>
        </authorList>
    </citation>
    <scope>NUCLEOTIDE SEQUENCE [LARGE SCALE GENOMIC DNA]</scope>
    <source>
        <strain evidence="5 6">CGMCC 4.3491</strain>
    </source>
</reference>
<dbReference type="PROSITE" id="PS50043">
    <property type="entry name" value="HTH_LUXR_2"/>
    <property type="match status" value="1"/>
</dbReference>
<dbReference type="InterPro" id="IPR000792">
    <property type="entry name" value="Tscrpt_reg_LuxR_C"/>
</dbReference>
<dbReference type="InterPro" id="IPR036388">
    <property type="entry name" value="WH-like_DNA-bd_sf"/>
</dbReference>